<keyword evidence="2" id="KW-1185">Reference proteome</keyword>
<dbReference type="RefSeq" id="WP_126305532.1">
    <property type="nucleotide sequence ID" value="NZ_AP018449.1"/>
</dbReference>
<sequence>MSEADKQLAVNLTIAIIAANPRTTYIKTAGGVETLVPSLSIENIGGLVKHYYTLLKSLDNDSDADKELAVNLTIAVIAANPRTTYIKTAGGVEVLVPSLSIESIDGLVKCYYTLLKSLDSDSDQQ</sequence>
<dbReference type="KEGG" id="mana:MAMMFC1_00015"/>
<gene>
    <name evidence="1" type="ORF">MAMMFC1_00015</name>
</gene>
<dbReference type="Proteomes" id="UP000276437">
    <property type="component" value="Chromosome"/>
</dbReference>
<evidence type="ECO:0000313" key="1">
    <source>
        <dbReference type="EMBL" id="BBB89382.1"/>
    </source>
</evidence>
<proteinExistence type="predicted"/>
<evidence type="ECO:0000313" key="2">
    <source>
        <dbReference type="Proteomes" id="UP000276437"/>
    </source>
</evidence>
<organism evidence="1 2">
    <name type="scientific">Methylomusa anaerophila</name>
    <dbReference type="NCBI Taxonomy" id="1930071"/>
    <lineage>
        <taxon>Bacteria</taxon>
        <taxon>Bacillati</taxon>
        <taxon>Bacillota</taxon>
        <taxon>Negativicutes</taxon>
        <taxon>Selenomonadales</taxon>
        <taxon>Sporomusaceae</taxon>
        <taxon>Methylomusa</taxon>
    </lineage>
</organism>
<reference evidence="1 2" key="1">
    <citation type="journal article" date="2018" name="Int. J. Syst. Evol. Microbiol.">
        <title>Methylomusa anaerophila gen. nov., sp. nov., an anaerobic methanol-utilizing bacterium isolated from a microbial fuel cell.</title>
        <authorList>
            <person name="Amano N."/>
            <person name="Yamamuro A."/>
            <person name="Miyahara M."/>
            <person name="Kouzuma A."/>
            <person name="Abe T."/>
            <person name="Watanabe K."/>
        </authorList>
    </citation>
    <scope>NUCLEOTIDE SEQUENCE [LARGE SCALE GENOMIC DNA]</scope>
    <source>
        <strain evidence="1 2">MMFC1</strain>
    </source>
</reference>
<protein>
    <submittedName>
        <fullName evidence="1">Uncharacterized protein</fullName>
    </submittedName>
</protein>
<dbReference type="AlphaFoldDB" id="A0A348AE84"/>
<accession>A0A348AE84</accession>
<dbReference type="EMBL" id="AP018449">
    <property type="protein sequence ID" value="BBB89382.1"/>
    <property type="molecule type" value="Genomic_DNA"/>
</dbReference>
<name>A0A348AE84_9FIRM</name>